<name>A0A917ZPS8_9ACTN</name>
<dbReference type="EMBL" id="BMMS01000010">
    <property type="protein sequence ID" value="GGO87490.1"/>
    <property type="molecule type" value="Genomic_DNA"/>
</dbReference>
<dbReference type="AlphaFoldDB" id="A0A917ZPS8"/>
<reference evidence="4" key="2">
    <citation type="submission" date="2020-09" db="EMBL/GenBank/DDBJ databases">
        <authorList>
            <person name="Sun Q."/>
            <person name="Zhou Y."/>
        </authorList>
    </citation>
    <scope>NUCLEOTIDE SEQUENCE</scope>
    <source>
        <strain evidence="4">CGMCC 4.7201</strain>
    </source>
</reference>
<feature type="domain" description="Glycosyl transferase family 1" evidence="3">
    <location>
        <begin position="201"/>
        <end position="357"/>
    </location>
</feature>
<protein>
    <recommendedName>
        <fullName evidence="1">D-inositol 3-phosphate glycosyltransferase</fullName>
    </recommendedName>
</protein>
<proteinExistence type="predicted"/>
<evidence type="ECO:0000313" key="4">
    <source>
        <dbReference type="EMBL" id="GGO87490.1"/>
    </source>
</evidence>
<dbReference type="Proteomes" id="UP000641932">
    <property type="component" value="Unassembled WGS sequence"/>
</dbReference>
<dbReference type="RefSeq" id="WP_189131788.1">
    <property type="nucleotide sequence ID" value="NZ_BMMS01000010.1"/>
</dbReference>
<dbReference type="CDD" id="cd03820">
    <property type="entry name" value="GT4_AmsD-like"/>
    <property type="match status" value="1"/>
</dbReference>
<keyword evidence="5" id="KW-1185">Reference proteome</keyword>
<dbReference type="Gene3D" id="3.40.50.2000">
    <property type="entry name" value="Glycogen Phosphorylase B"/>
    <property type="match status" value="2"/>
</dbReference>
<sequence>MRISFLIHNAYGIGGTIRTTVNLAQALADRHEVEIASVFRHRAAPTFSIDPRIRLVPLVDLRPGVPRSDLGHPLSGVPAKAFPREESRYRQYSALTDSRVRSWLESSRADVLVGTRPGLNVLLARYAPGGAVKIAQEHLTHDSHSPALRTRLRTEYRRLDALTTVTDEDAAAYRRRLPLPGVPVLAVPDSVPEPVLRPADGSAKVVVAAGRLAPVKRYDLLIDAFEQVVRLHPDWTLRIYGEGGLRATLQERIRRLGLHNNVLLMGPAAPMEAEWVKGSIAASSSNLESFGVSIIEAMRCGLPVVSTACPCGPPEIIRDGVDGRLVEPGSVDGFAAALLDLVGNEEMRARMGRRGREAAARFDPQCVAARYEELFARLLRAQQGCTVLRRLRRTGTRAAAALRQASSHEGSVR</sequence>
<comment type="caution">
    <text evidence="4">The sequence shown here is derived from an EMBL/GenBank/DDBJ whole genome shotgun (WGS) entry which is preliminary data.</text>
</comment>
<evidence type="ECO:0000256" key="1">
    <source>
        <dbReference type="ARBA" id="ARBA00021292"/>
    </source>
</evidence>
<evidence type="ECO:0000259" key="3">
    <source>
        <dbReference type="Pfam" id="PF00534"/>
    </source>
</evidence>
<organism evidence="4 5">
    <name type="scientific">Wenjunlia tyrosinilytica</name>
    <dbReference type="NCBI Taxonomy" id="1544741"/>
    <lineage>
        <taxon>Bacteria</taxon>
        <taxon>Bacillati</taxon>
        <taxon>Actinomycetota</taxon>
        <taxon>Actinomycetes</taxon>
        <taxon>Kitasatosporales</taxon>
        <taxon>Streptomycetaceae</taxon>
        <taxon>Wenjunlia</taxon>
    </lineage>
</organism>
<gene>
    <name evidence="4" type="ORF">GCM10012280_26060</name>
</gene>
<accession>A0A917ZPS8</accession>
<dbReference type="PANTHER" id="PTHR12526">
    <property type="entry name" value="GLYCOSYLTRANSFERASE"/>
    <property type="match status" value="1"/>
</dbReference>
<dbReference type="InterPro" id="IPR001296">
    <property type="entry name" value="Glyco_trans_1"/>
</dbReference>
<dbReference type="Pfam" id="PF00534">
    <property type="entry name" value="Glycos_transf_1"/>
    <property type="match status" value="1"/>
</dbReference>
<evidence type="ECO:0000313" key="5">
    <source>
        <dbReference type="Proteomes" id="UP000641932"/>
    </source>
</evidence>
<dbReference type="SUPFAM" id="SSF53756">
    <property type="entry name" value="UDP-Glycosyltransferase/glycogen phosphorylase"/>
    <property type="match status" value="1"/>
</dbReference>
<dbReference type="GO" id="GO:0016757">
    <property type="term" value="F:glycosyltransferase activity"/>
    <property type="evidence" value="ECO:0007669"/>
    <property type="project" value="InterPro"/>
</dbReference>
<evidence type="ECO:0000256" key="2">
    <source>
        <dbReference type="ARBA" id="ARBA00022679"/>
    </source>
</evidence>
<dbReference type="PANTHER" id="PTHR12526:SF627">
    <property type="entry name" value="D-RHAMNOSYLTRANSFERASE WBPZ"/>
    <property type="match status" value="1"/>
</dbReference>
<keyword evidence="2" id="KW-0808">Transferase</keyword>
<reference evidence="4" key="1">
    <citation type="journal article" date="2014" name="Int. J. Syst. Evol. Microbiol.">
        <title>Complete genome sequence of Corynebacterium casei LMG S-19264T (=DSM 44701T), isolated from a smear-ripened cheese.</title>
        <authorList>
            <consortium name="US DOE Joint Genome Institute (JGI-PGF)"/>
            <person name="Walter F."/>
            <person name="Albersmeier A."/>
            <person name="Kalinowski J."/>
            <person name="Ruckert C."/>
        </authorList>
    </citation>
    <scope>NUCLEOTIDE SEQUENCE</scope>
    <source>
        <strain evidence="4">CGMCC 4.7201</strain>
    </source>
</reference>